<organism evidence="1 2">
    <name type="scientific">Phycomyces blakesleeanus (strain ATCC 8743b / DSM 1359 / FGSC 10004 / NBRC 33097 / NRRL 1555)</name>
    <dbReference type="NCBI Taxonomy" id="763407"/>
    <lineage>
        <taxon>Eukaryota</taxon>
        <taxon>Fungi</taxon>
        <taxon>Fungi incertae sedis</taxon>
        <taxon>Mucoromycota</taxon>
        <taxon>Mucoromycotina</taxon>
        <taxon>Mucoromycetes</taxon>
        <taxon>Mucorales</taxon>
        <taxon>Phycomycetaceae</taxon>
        <taxon>Phycomyces</taxon>
    </lineage>
</organism>
<sequence>MSVNISLTNQQQQAVEKKIIVKSIASLSDVEKPYLYSGYYKELEPTVTLLKLNDE</sequence>
<accession>A0A162WFY0</accession>
<dbReference type="RefSeq" id="XP_018284925.1">
    <property type="nucleotide sequence ID" value="XM_018432851.1"/>
</dbReference>
<reference evidence="2" key="1">
    <citation type="submission" date="2015-06" db="EMBL/GenBank/DDBJ databases">
        <title>Expansion of signal transduction pathways in fungi by whole-genome duplication.</title>
        <authorList>
            <consortium name="DOE Joint Genome Institute"/>
            <person name="Corrochano L.M."/>
            <person name="Kuo A."/>
            <person name="Marcet-Houben M."/>
            <person name="Polaino S."/>
            <person name="Salamov A."/>
            <person name="Villalobos J.M."/>
            <person name="Alvarez M.I."/>
            <person name="Avalos J."/>
            <person name="Benito E.P."/>
            <person name="Benoit I."/>
            <person name="Burger G."/>
            <person name="Camino L.P."/>
            <person name="Canovas D."/>
            <person name="Cerda-Olmedo E."/>
            <person name="Cheng J.-F."/>
            <person name="Dominguez A."/>
            <person name="Elias M."/>
            <person name="Eslava A.P."/>
            <person name="Glaser F."/>
            <person name="Grimwood J."/>
            <person name="Gutierrez G."/>
            <person name="Heitman J."/>
            <person name="Henrissat B."/>
            <person name="Iturriaga E.A."/>
            <person name="Lang B.F."/>
            <person name="Lavin J.L."/>
            <person name="Lee S."/>
            <person name="Li W."/>
            <person name="Lindquist E."/>
            <person name="Lopez-Garcia S."/>
            <person name="Luque E.M."/>
            <person name="Marcos A.T."/>
            <person name="Martin J."/>
            <person name="McCluskey K."/>
            <person name="Medina H.R."/>
            <person name="Miralles-Duran A."/>
            <person name="Miyazaki A."/>
            <person name="Munoz-Torres E."/>
            <person name="Oguiza J.A."/>
            <person name="Ohm R."/>
            <person name="Olmedo M."/>
            <person name="Orejas M."/>
            <person name="Ortiz-Castellanos L."/>
            <person name="Pisabarro A.G."/>
            <person name="Rodriguez-Romero J."/>
            <person name="Ruiz-Herrera J."/>
            <person name="Ruiz-Vazquez R."/>
            <person name="Sanz C."/>
            <person name="Schackwitz W."/>
            <person name="Schmutz J."/>
            <person name="Shahriari M."/>
            <person name="Shelest E."/>
            <person name="Silva-Franco F."/>
            <person name="Soanes D."/>
            <person name="Syed K."/>
            <person name="Tagua V.G."/>
            <person name="Talbot N.J."/>
            <person name="Thon M."/>
            <person name="De vries R.P."/>
            <person name="Wiebenga A."/>
            <person name="Yadav J.S."/>
            <person name="Braun E.L."/>
            <person name="Baker S."/>
            <person name="Garre V."/>
            <person name="Horwitz B."/>
            <person name="Torres-Martinez S."/>
            <person name="Idnurm A."/>
            <person name="Herrera-Estrella A."/>
            <person name="Gabaldon T."/>
            <person name="Grigoriev I.V."/>
        </authorList>
    </citation>
    <scope>NUCLEOTIDE SEQUENCE [LARGE SCALE GENOMIC DNA]</scope>
    <source>
        <strain evidence="2">NRRL 1555(-)</strain>
    </source>
</reference>
<dbReference type="EMBL" id="KV441000">
    <property type="protein sequence ID" value="OAD66885.1"/>
    <property type="molecule type" value="Genomic_DNA"/>
</dbReference>
<gene>
    <name evidence="1" type="ORF">PHYBLDRAFT_152150</name>
</gene>
<dbReference type="GeneID" id="28993757"/>
<evidence type="ECO:0000313" key="2">
    <source>
        <dbReference type="Proteomes" id="UP000077315"/>
    </source>
</evidence>
<keyword evidence="2" id="KW-1185">Reference proteome</keyword>
<evidence type="ECO:0000313" key="1">
    <source>
        <dbReference type="EMBL" id="OAD66885.1"/>
    </source>
</evidence>
<protein>
    <submittedName>
        <fullName evidence="1">Uncharacterized protein</fullName>
    </submittedName>
</protein>
<proteinExistence type="predicted"/>
<dbReference type="VEuPathDB" id="FungiDB:PHYBLDRAFT_152150"/>
<dbReference type="Proteomes" id="UP000077315">
    <property type="component" value="Unassembled WGS sequence"/>
</dbReference>
<dbReference type="AlphaFoldDB" id="A0A162WFY0"/>
<dbReference type="OrthoDB" id="2206566at2759"/>
<dbReference type="InParanoid" id="A0A162WFY0"/>
<name>A0A162WFY0_PHYB8</name>